<evidence type="ECO:0000256" key="4">
    <source>
        <dbReference type="SAM" id="MobiDB-lite"/>
    </source>
</evidence>
<dbReference type="GO" id="GO:0003677">
    <property type="term" value="F:DNA binding"/>
    <property type="evidence" value="ECO:0007669"/>
    <property type="project" value="UniProtKB-KW"/>
</dbReference>
<dbReference type="InterPro" id="IPR011711">
    <property type="entry name" value="GntR_C"/>
</dbReference>
<feature type="domain" description="HTH gntR-type" evidence="5">
    <location>
        <begin position="5"/>
        <end position="77"/>
    </location>
</feature>
<dbReference type="PANTHER" id="PTHR43537:SF24">
    <property type="entry name" value="GLUCONATE OPERON TRANSCRIPTIONAL REPRESSOR"/>
    <property type="match status" value="1"/>
</dbReference>
<dbReference type="Gene3D" id="1.10.10.10">
    <property type="entry name" value="Winged helix-like DNA-binding domain superfamily/Winged helix DNA-binding domain"/>
    <property type="match status" value="1"/>
</dbReference>
<dbReference type="InterPro" id="IPR008920">
    <property type="entry name" value="TF_FadR/GntR_C"/>
</dbReference>
<name>A0A1R4ISU8_9MICO</name>
<dbReference type="Pfam" id="PF07729">
    <property type="entry name" value="FCD"/>
    <property type="match status" value="1"/>
</dbReference>
<dbReference type="CDD" id="cd07377">
    <property type="entry name" value="WHTH_GntR"/>
    <property type="match status" value="1"/>
</dbReference>
<dbReference type="InterPro" id="IPR036390">
    <property type="entry name" value="WH_DNA-bd_sf"/>
</dbReference>
<evidence type="ECO:0000256" key="2">
    <source>
        <dbReference type="ARBA" id="ARBA00023125"/>
    </source>
</evidence>
<proteinExistence type="predicted"/>
<dbReference type="InterPro" id="IPR000524">
    <property type="entry name" value="Tscrpt_reg_HTH_GntR"/>
</dbReference>
<evidence type="ECO:0000313" key="7">
    <source>
        <dbReference type="Proteomes" id="UP000196778"/>
    </source>
</evidence>
<accession>A0A1R4ISU8</accession>
<dbReference type="Pfam" id="PF00392">
    <property type="entry name" value="GntR"/>
    <property type="match status" value="1"/>
</dbReference>
<feature type="region of interest" description="Disordered" evidence="4">
    <location>
        <begin position="302"/>
        <end position="322"/>
    </location>
</feature>
<dbReference type="PANTHER" id="PTHR43537">
    <property type="entry name" value="TRANSCRIPTIONAL REGULATOR, GNTR FAMILY"/>
    <property type="match status" value="1"/>
</dbReference>
<dbReference type="SUPFAM" id="SSF48008">
    <property type="entry name" value="GntR ligand-binding domain-like"/>
    <property type="match status" value="1"/>
</dbReference>
<sequence length="322" mass="34067">MPDTPRAWRTVLDKIEADLVSGSLHPGDRLPGERQLAAELGVGRSSVREAIRVLDAMGLVQTNVGSGPQAGAIIVARPDGGMSMLMRLQVAATGFAVDDIVSSRVLLETAVVASLASRFAPPGSLIGLPIIGARAAHDHYFGQVIAQATRQEPALLRLPGEADGTEGSGTANPRSPESDPTPAPTPTPTPETLLADAERILDRMDAATDAATFLSLDTRFHLRLAEAAGNQVISATMSGLRGAVESYVTEGIPAFPDWPATAARLQREHRDVIASIRAGDQPLATRLIRRHIEDYFSDISLHRSEPPLPDPAAAPATSQTNR</sequence>
<dbReference type="Gene3D" id="1.20.120.530">
    <property type="entry name" value="GntR ligand-binding domain-like"/>
    <property type="match status" value="1"/>
</dbReference>
<evidence type="ECO:0000256" key="3">
    <source>
        <dbReference type="ARBA" id="ARBA00023163"/>
    </source>
</evidence>
<dbReference type="PRINTS" id="PR00035">
    <property type="entry name" value="HTHGNTR"/>
</dbReference>
<keyword evidence="3" id="KW-0804">Transcription</keyword>
<gene>
    <name evidence="6" type="ORF">FM119_03380</name>
</gene>
<dbReference type="InterPro" id="IPR036388">
    <property type="entry name" value="WH-like_DNA-bd_sf"/>
</dbReference>
<protein>
    <submittedName>
        <fullName evidence="6">Lactate-responsive regulator LldR in Actinobacteria, GntR family</fullName>
    </submittedName>
</protein>
<dbReference type="Proteomes" id="UP000196778">
    <property type="component" value="Unassembled WGS sequence"/>
</dbReference>
<evidence type="ECO:0000313" key="6">
    <source>
        <dbReference type="EMBL" id="SJN22940.1"/>
    </source>
</evidence>
<keyword evidence="2" id="KW-0238">DNA-binding</keyword>
<dbReference type="AlphaFoldDB" id="A0A1R4ISU8"/>
<feature type="region of interest" description="Disordered" evidence="4">
    <location>
        <begin position="159"/>
        <end position="191"/>
    </location>
</feature>
<reference evidence="7" key="1">
    <citation type="submission" date="2017-02" db="EMBL/GenBank/DDBJ databases">
        <authorList>
            <person name="Dridi B."/>
        </authorList>
    </citation>
    <scope>NUCLEOTIDE SEQUENCE [LARGE SCALE GENOMIC DNA]</scope>
    <source>
        <strain evidence="7">EB411</strain>
    </source>
</reference>
<evidence type="ECO:0000256" key="1">
    <source>
        <dbReference type="ARBA" id="ARBA00023015"/>
    </source>
</evidence>
<dbReference type="SMART" id="SM00895">
    <property type="entry name" value="FCD"/>
    <property type="match status" value="1"/>
</dbReference>
<dbReference type="EMBL" id="FUKR01000022">
    <property type="protein sequence ID" value="SJN22940.1"/>
    <property type="molecule type" value="Genomic_DNA"/>
</dbReference>
<keyword evidence="1" id="KW-0805">Transcription regulation</keyword>
<dbReference type="SUPFAM" id="SSF46785">
    <property type="entry name" value="Winged helix' DNA-binding domain"/>
    <property type="match status" value="1"/>
</dbReference>
<dbReference type="SMART" id="SM00345">
    <property type="entry name" value="HTH_GNTR"/>
    <property type="match status" value="1"/>
</dbReference>
<evidence type="ECO:0000259" key="5">
    <source>
        <dbReference type="PROSITE" id="PS50949"/>
    </source>
</evidence>
<feature type="compositionally biased region" description="Pro residues" evidence="4">
    <location>
        <begin position="179"/>
        <end position="189"/>
    </location>
</feature>
<dbReference type="PROSITE" id="PS50949">
    <property type="entry name" value="HTH_GNTR"/>
    <property type="match status" value="1"/>
</dbReference>
<dbReference type="GO" id="GO:0003700">
    <property type="term" value="F:DNA-binding transcription factor activity"/>
    <property type="evidence" value="ECO:0007669"/>
    <property type="project" value="InterPro"/>
</dbReference>
<dbReference type="RefSeq" id="WP_087136279.1">
    <property type="nucleotide sequence ID" value="NZ_FUKR01000022.1"/>
</dbReference>
<dbReference type="OrthoDB" id="3567645at2"/>
<organism evidence="6 7">
    <name type="scientific">Mycetocola reblochoni REB411</name>
    <dbReference type="NCBI Taxonomy" id="1255698"/>
    <lineage>
        <taxon>Bacteria</taxon>
        <taxon>Bacillati</taxon>
        <taxon>Actinomycetota</taxon>
        <taxon>Actinomycetes</taxon>
        <taxon>Micrococcales</taxon>
        <taxon>Microbacteriaceae</taxon>
        <taxon>Mycetocola</taxon>
    </lineage>
</organism>
<keyword evidence="7" id="KW-1185">Reference proteome</keyword>